<dbReference type="GO" id="GO:1990904">
    <property type="term" value="C:ribonucleoprotein complex"/>
    <property type="evidence" value="ECO:0007669"/>
    <property type="project" value="UniProtKB-KW"/>
</dbReference>
<evidence type="ECO:0000256" key="3">
    <source>
        <dbReference type="ARBA" id="ARBA00023274"/>
    </source>
</evidence>
<gene>
    <name evidence="5" type="ORF">BMR1_03g01476</name>
</gene>
<dbReference type="PANTHER" id="PTHR36427:SF3">
    <property type="entry name" value="LARGE RIBOSOMAL SUBUNIT PROTEIN UL1M"/>
    <property type="match status" value="1"/>
</dbReference>
<dbReference type="OrthoDB" id="1747252at2759"/>
<evidence type="ECO:0000256" key="1">
    <source>
        <dbReference type="ARBA" id="ARBA00010531"/>
    </source>
</evidence>
<dbReference type="EMBL" id="LN871598">
    <property type="protein sequence ID" value="SJK86347.1"/>
    <property type="molecule type" value="Genomic_DNA"/>
</dbReference>
<comment type="similarity">
    <text evidence="1">Belongs to the universal ribosomal protein uL1 family.</text>
</comment>
<dbReference type="AlphaFoldDB" id="A0A1R4ABF9"/>
<organism evidence="5 6">
    <name type="scientific">Babesia microti (strain RI)</name>
    <dbReference type="NCBI Taxonomy" id="1133968"/>
    <lineage>
        <taxon>Eukaryota</taxon>
        <taxon>Sar</taxon>
        <taxon>Alveolata</taxon>
        <taxon>Apicomplexa</taxon>
        <taxon>Aconoidasida</taxon>
        <taxon>Piroplasmida</taxon>
        <taxon>Babesiidae</taxon>
        <taxon>Babesia</taxon>
    </lineage>
</organism>
<evidence type="ECO:0000256" key="2">
    <source>
        <dbReference type="ARBA" id="ARBA00022980"/>
    </source>
</evidence>
<dbReference type="Pfam" id="PF00687">
    <property type="entry name" value="Ribosomal_L1"/>
    <property type="match status" value="1"/>
</dbReference>
<feature type="chain" id="PRO_5012367928" evidence="4">
    <location>
        <begin position="24"/>
        <end position="334"/>
    </location>
</feature>
<dbReference type="GO" id="GO:0005840">
    <property type="term" value="C:ribosome"/>
    <property type="evidence" value="ECO:0007669"/>
    <property type="project" value="UniProtKB-KW"/>
</dbReference>
<dbReference type="RefSeq" id="XP_021338516.1">
    <property type="nucleotide sequence ID" value="XM_021481936.1"/>
</dbReference>
<keyword evidence="3" id="KW-0687">Ribonucleoprotein</keyword>
<dbReference type="Gene3D" id="3.40.50.790">
    <property type="match status" value="1"/>
</dbReference>
<protein>
    <submittedName>
        <fullName evidence="5">50S ribosomal protein L1</fullName>
    </submittedName>
</protein>
<evidence type="ECO:0000256" key="4">
    <source>
        <dbReference type="SAM" id="SignalP"/>
    </source>
</evidence>
<sequence>MLYIPLILTILLKPLICVSFSNSFDFTRWNGSNLRLLVKKRDKSPNSLVSKEEFVETANTLGLPQKYILEEAEGIIEQKFKRISDPKQLVQKPLKKRLLKFKDLLPEAGKIYPLTECIDRLKTISKVNFVEGVDIVLRFVLKPGKAKNRAGSFSRLITLPYKSLKSKRTKIAIFAPEDVVQRYNFEGADFVGDTALIDKFKLEKRPNIDVLITSIDVVHKLASVGKRLGSKKLMPSESSGTLCNGWLEVEERLKLFREFNTFTLCAETTGDIKCNIADLSMSTDEIRSNILALIKNLKANKPPYASKKFIRKAIISSSMGPSYRLSLKEIGAIN</sequence>
<dbReference type="InterPro" id="IPR023674">
    <property type="entry name" value="Ribosomal_uL1-like"/>
</dbReference>
<name>A0A1R4ABF9_BABMR</name>
<evidence type="ECO:0000313" key="5">
    <source>
        <dbReference type="EMBL" id="SJK86347.1"/>
    </source>
</evidence>
<reference evidence="5 6" key="2">
    <citation type="journal article" date="2013" name="PLoS ONE">
        <title>Whole genome mapping and re-organization of the nuclear and mitochondrial genomes of Babesia microti isolates.</title>
        <authorList>
            <person name="Cornillot E."/>
            <person name="Dassouli A."/>
            <person name="Garg A."/>
            <person name="Pachikara N."/>
            <person name="Randazzo S."/>
            <person name="Depoix D."/>
            <person name="Carcy B."/>
            <person name="Delbecq S."/>
            <person name="Frutos R."/>
            <person name="Silva J.C."/>
            <person name="Sutton R."/>
            <person name="Krause P.J."/>
            <person name="Mamoun C.B."/>
        </authorList>
    </citation>
    <scope>NUCLEOTIDE SEQUENCE [LARGE SCALE GENOMIC DNA]</scope>
    <source>
        <strain evidence="5 6">RI</strain>
    </source>
</reference>
<dbReference type="Proteomes" id="UP000002899">
    <property type="component" value="Chromosome III"/>
</dbReference>
<reference evidence="5 6" key="3">
    <citation type="journal article" date="2016" name="Sci. Rep.">
        <title>Genome-wide diversity and gene expression profiling of Babesia microti isolates identify polymorphic genes that mediate host-pathogen interactions.</title>
        <authorList>
            <person name="Silva J.C."/>
            <person name="Cornillot E."/>
            <person name="McCracken C."/>
            <person name="Usmani-Brown S."/>
            <person name="Dwivedi A."/>
            <person name="Ifeonu O.O."/>
            <person name="Crabtree J."/>
            <person name="Gotia H.T."/>
            <person name="Virji A.Z."/>
            <person name="Reynes C."/>
            <person name="Colinge J."/>
            <person name="Kumar V."/>
            <person name="Lawres L."/>
            <person name="Pazzi J.E."/>
            <person name="Pablo J.V."/>
            <person name="Hung C."/>
            <person name="Brancato J."/>
            <person name="Kumari P."/>
            <person name="Orvis J."/>
            <person name="Tretina K."/>
            <person name="Chibucos M."/>
            <person name="Ott S."/>
            <person name="Sadzewicz L."/>
            <person name="Sengamalay N."/>
            <person name="Shetty A.C."/>
            <person name="Su Q."/>
            <person name="Tallon L."/>
            <person name="Fraser C.M."/>
            <person name="Frutos R."/>
            <person name="Molina D.M."/>
            <person name="Krause P.J."/>
            <person name="Ben Mamoun C."/>
        </authorList>
    </citation>
    <scope>NUCLEOTIDE SEQUENCE [LARGE SCALE GENOMIC DNA]</scope>
    <source>
        <strain evidence="5 6">RI</strain>
    </source>
</reference>
<dbReference type="Gene3D" id="3.30.190.20">
    <property type="match status" value="1"/>
</dbReference>
<dbReference type="GeneID" id="33043691"/>
<dbReference type="VEuPathDB" id="PiroplasmaDB:BMR1_03g01476"/>
<accession>A0A1R4ABF9</accession>
<keyword evidence="6" id="KW-1185">Reference proteome</keyword>
<reference evidence="5 6" key="1">
    <citation type="journal article" date="2012" name="Nucleic Acids Res.">
        <title>Sequencing of the smallest Apicomplexan genome from the human pathogen Babesia microti.</title>
        <authorList>
            <person name="Cornillot E."/>
            <person name="Hadj-Kaddour K."/>
            <person name="Dassouli A."/>
            <person name="Noel B."/>
            <person name="Ranwez V."/>
            <person name="Vacherie B."/>
            <person name="Augagneur Y."/>
            <person name="Bres V."/>
            <person name="Duclos A."/>
            <person name="Randazzo S."/>
            <person name="Carcy B."/>
            <person name="Debierre-Grockiego F."/>
            <person name="Delbecq S."/>
            <person name="Moubri-Menage K."/>
            <person name="Shams-Eldin H."/>
            <person name="Usmani-Brown S."/>
            <person name="Bringaud F."/>
            <person name="Wincker P."/>
            <person name="Vivares C.P."/>
            <person name="Schwarz R.T."/>
            <person name="Schetters T.P."/>
            <person name="Krause P.J."/>
            <person name="Gorenflot A."/>
            <person name="Berry V."/>
            <person name="Barbe V."/>
            <person name="Ben Mamoun C."/>
        </authorList>
    </citation>
    <scope>NUCLEOTIDE SEQUENCE [LARGE SCALE GENOMIC DNA]</scope>
    <source>
        <strain evidence="5 6">RI</strain>
    </source>
</reference>
<proteinExistence type="inferred from homology"/>
<dbReference type="InterPro" id="IPR016095">
    <property type="entry name" value="Ribosomal_uL1_3-a/b-sand"/>
</dbReference>
<dbReference type="KEGG" id="bmic:BMR1_03g01476"/>
<keyword evidence="4" id="KW-0732">Signal</keyword>
<dbReference type="SUPFAM" id="SSF56808">
    <property type="entry name" value="Ribosomal protein L1"/>
    <property type="match status" value="1"/>
</dbReference>
<dbReference type="InterPro" id="IPR028364">
    <property type="entry name" value="Ribosomal_uL1/biogenesis"/>
</dbReference>
<feature type="signal peptide" evidence="4">
    <location>
        <begin position="1"/>
        <end position="23"/>
    </location>
</feature>
<keyword evidence="2 5" id="KW-0689">Ribosomal protein</keyword>
<dbReference type="PANTHER" id="PTHR36427">
    <property type="entry name" value="54S RIBOSOMAL PROTEIN L1, MITOCHONDRIAL"/>
    <property type="match status" value="1"/>
</dbReference>
<evidence type="ECO:0000313" key="6">
    <source>
        <dbReference type="Proteomes" id="UP000002899"/>
    </source>
</evidence>